<dbReference type="InterPro" id="IPR006935">
    <property type="entry name" value="Helicase/UvrB_N"/>
</dbReference>
<dbReference type="PANTHER" id="PTHR47396">
    <property type="entry name" value="TYPE I RESTRICTION ENZYME ECOKI R PROTEIN"/>
    <property type="match status" value="1"/>
</dbReference>
<keyword evidence="3" id="KW-1185">Reference proteome</keyword>
<dbReference type="PANTHER" id="PTHR47396:SF1">
    <property type="entry name" value="ATP-DEPENDENT HELICASE IRC3-RELATED"/>
    <property type="match status" value="1"/>
</dbReference>
<evidence type="ECO:0000259" key="1">
    <source>
        <dbReference type="Pfam" id="PF04851"/>
    </source>
</evidence>
<evidence type="ECO:0000313" key="2">
    <source>
        <dbReference type="EMBL" id="KPU44469.1"/>
    </source>
</evidence>
<dbReference type="AlphaFoldDB" id="A0A0P8WPJ6"/>
<dbReference type="SUPFAM" id="SSF52540">
    <property type="entry name" value="P-loop containing nucleoside triphosphate hydrolases"/>
    <property type="match status" value="2"/>
</dbReference>
<gene>
    <name evidence="2" type="ORF">OXPF_19630</name>
</gene>
<proteinExistence type="predicted"/>
<dbReference type="RefSeq" id="WP_054875017.1">
    <property type="nucleotide sequence ID" value="NZ_LKET01000030.1"/>
</dbReference>
<dbReference type="REBASE" id="135447">
    <property type="entry name" value="Opf322ORF19620P"/>
</dbReference>
<dbReference type="InterPro" id="IPR050742">
    <property type="entry name" value="Helicase_Restrict-Modif_Enz"/>
</dbReference>
<dbReference type="STRING" id="36849.OXPF_19630"/>
<dbReference type="Gene3D" id="3.40.50.300">
    <property type="entry name" value="P-loop containing nucleotide triphosphate hydrolases"/>
    <property type="match status" value="2"/>
</dbReference>
<organism evidence="2 3">
    <name type="scientific">Oxobacter pfennigii</name>
    <dbReference type="NCBI Taxonomy" id="36849"/>
    <lineage>
        <taxon>Bacteria</taxon>
        <taxon>Bacillati</taxon>
        <taxon>Bacillota</taxon>
        <taxon>Clostridia</taxon>
        <taxon>Eubacteriales</taxon>
        <taxon>Clostridiaceae</taxon>
        <taxon>Oxobacter</taxon>
    </lineage>
</organism>
<dbReference type="EMBL" id="LKET01000030">
    <property type="protein sequence ID" value="KPU44469.1"/>
    <property type="molecule type" value="Genomic_DNA"/>
</dbReference>
<accession>A0A0P8WPJ6</accession>
<evidence type="ECO:0000313" key="3">
    <source>
        <dbReference type="Proteomes" id="UP000050326"/>
    </source>
</evidence>
<feature type="domain" description="Helicase/UvrB N-terminal" evidence="1">
    <location>
        <begin position="86"/>
        <end position="252"/>
    </location>
</feature>
<name>A0A0P8WPJ6_9CLOT</name>
<dbReference type="Pfam" id="PF04851">
    <property type="entry name" value="ResIII"/>
    <property type="match status" value="1"/>
</dbReference>
<dbReference type="GO" id="GO:0005524">
    <property type="term" value="F:ATP binding"/>
    <property type="evidence" value="ECO:0007669"/>
    <property type="project" value="InterPro"/>
</dbReference>
<dbReference type="GO" id="GO:0005829">
    <property type="term" value="C:cytosol"/>
    <property type="evidence" value="ECO:0007669"/>
    <property type="project" value="TreeGrafter"/>
</dbReference>
<dbReference type="InterPro" id="IPR027417">
    <property type="entry name" value="P-loop_NTPase"/>
</dbReference>
<sequence length="856" mass="97886">MKQTIKIDIKNLVLKVDNNYDRSKFDMDDWQEYLDILCQDREFQKKAIRTAIIYLASGKYSSINNLLKENFDVNEDIKDNYKSLETLIKSVQLPNMLSGVIDMATGAGKSYVIFGIAHIAMTLGLVKRCLVLCPSPTIADGLTEKFQELITKQSLLNAIPKQYVQKAISIIDANSTVQEGNICVENIHAVYENTGSSIKDSFTKTGADTLVLSDEVHHAYNSSRDKSIKKWKEFITDDAYGFLYHLGFTGTAYRDNDYFADVIYRYSLKEAMAERIVKNISYVAEDTNDGNFEKFQKIYQNHIANKIKYTNITPISIIVTADISKAKGLKEDFVDFLVNTIKEDRKVAEGKVLIVTSDKEHKKNVAILKNVDEKTCGVEWIISVSMLTEGWDVKNVFQIVPWEDRAFNSKLLISQVLGRGLRIPLWATSQPTVTVFNHSSWSKNIKGIVDEILENEISFSSEILSYGERAKYNFTVHNIDYTQEQREKFNDEYEKAETFDWNKPLDLVTQGTTISKNTDYIDAINSQIDTRYYEIKRETVTVDEIATKLVNQLISREREAKLRDIKTDITFGDGKTELEKLPSLDEIKDYIRRCMQNANITGDELTPINVEKINGKFNALLRKKRTSAGYERKANSLVEVSTQNMASSSMVFSKIKSGVTIFYSSDFSKEISGDDLAVFTVLHDELPGKQLKQINIYDFKTPLSVILADQEPERKFVELLLKKQMAQKITAWVKARNVGFYSFQYILKRGSDPKEFNPDFFIKIGDNIIVIETKSDNDIVRENYSKMVDAQKHFKLVNEMLETENSPIRYYFNILSPNSYEDFSKKVIDGTYFNGFNSGIEVALRKQFPNKNDGDG</sequence>
<dbReference type="GO" id="GO:0003677">
    <property type="term" value="F:DNA binding"/>
    <property type="evidence" value="ECO:0007669"/>
    <property type="project" value="InterPro"/>
</dbReference>
<comment type="caution">
    <text evidence="2">The sequence shown here is derived from an EMBL/GenBank/DDBJ whole genome shotgun (WGS) entry which is preliminary data.</text>
</comment>
<dbReference type="Proteomes" id="UP000050326">
    <property type="component" value="Unassembled WGS sequence"/>
</dbReference>
<protein>
    <submittedName>
        <fullName evidence="2">Type III restriction enzyme, res subunit</fullName>
    </submittedName>
</protein>
<reference evidence="2 3" key="1">
    <citation type="submission" date="2015-09" db="EMBL/GenBank/DDBJ databases">
        <title>Genome sequence of Oxobacter pfennigii DSM 3222.</title>
        <authorList>
            <person name="Poehlein A."/>
            <person name="Bengelsdorf F.R."/>
            <person name="Schiel-Bengelsdorf B."/>
            <person name="Duerre P."/>
            <person name="Daniel R."/>
        </authorList>
    </citation>
    <scope>NUCLEOTIDE SEQUENCE [LARGE SCALE GENOMIC DNA]</scope>
    <source>
        <strain evidence="2 3">DSM 3222</strain>
    </source>
</reference>
<dbReference type="OrthoDB" id="9804145at2"/>
<dbReference type="PATRIC" id="fig|36849.3.peg.2072"/>
<dbReference type="GO" id="GO:0016787">
    <property type="term" value="F:hydrolase activity"/>
    <property type="evidence" value="ECO:0007669"/>
    <property type="project" value="InterPro"/>
</dbReference>